<dbReference type="EMBL" id="RCBY01000019">
    <property type="protein sequence ID" value="RQH51452.1"/>
    <property type="molecule type" value="Genomic_DNA"/>
</dbReference>
<gene>
    <name evidence="1" type="ORF">D5R40_05670</name>
</gene>
<dbReference type="Proteomes" id="UP000269154">
    <property type="component" value="Unassembled WGS sequence"/>
</dbReference>
<reference evidence="1 2" key="1">
    <citation type="journal article" date="2018" name="ACS Chem. Biol.">
        <title>Ketoreductase domain dysfunction expands chemodiversity: malyngamide biosynthesis in the cyanobacterium Okeania hirsuta.</title>
        <authorList>
            <person name="Moss N.A."/>
            <person name="Leao T."/>
            <person name="Rankin M."/>
            <person name="McCullough T.M."/>
            <person name="Qu P."/>
            <person name="Korobeynikov A."/>
            <person name="Smith J.L."/>
            <person name="Gerwick L."/>
            <person name="Gerwick W.H."/>
        </authorList>
    </citation>
    <scope>NUCLEOTIDE SEQUENCE [LARGE SCALE GENOMIC DNA]</scope>
    <source>
        <strain evidence="1 2">PAB10Feb10-1</strain>
    </source>
</reference>
<keyword evidence="2" id="KW-1185">Reference proteome</keyword>
<accession>A0A3N6QRF0</accession>
<sequence length="115" mass="13026">MKKYIWFSLTVIIGLIPISVKAETWNGEKISQMIGAMSWCTNNAAKNPSEASIYQSARRAGTIALEKAIINGDIDSNESLKILKKSEREGKYFDQTLNPERCKQIWQSVNENPKF</sequence>
<comment type="caution">
    <text evidence="1">The sequence shown here is derived from an EMBL/GenBank/DDBJ whole genome shotgun (WGS) entry which is preliminary data.</text>
</comment>
<name>A0A3N6QRF0_9CYAN</name>
<dbReference type="RefSeq" id="WP_124143016.1">
    <property type="nucleotide sequence ID" value="NZ_CAWOKI010000246.1"/>
</dbReference>
<evidence type="ECO:0000313" key="1">
    <source>
        <dbReference type="EMBL" id="RQH51452.1"/>
    </source>
</evidence>
<protein>
    <submittedName>
        <fullName evidence="1">Uncharacterized protein</fullName>
    </submittedName>
</protein>
<dbReference type="AlphaFoldDB" id="A0A3N6QRF0"/>
<evidence type="ECO:0000313" key="2">
    <source>
        <dbReference type="Proteomes" id="UP000269154"/>
    </source>
</evidence>
<proteinExistence type="predicted"/>
<organism evidence="1 2">
    <name type="scientific">Okeania hirsuta</name>
    <dbReference type="NCBI Taxonomy" id="1458930"/>
    <lineage>
        <taxon>Bacteria</taxon>
        <taxon>Bacillati</taxon>
        <taxon>Cyanobacteriota</taxon>
        <taxon>Cyanophyceae</taxon>
        <taxon>Oscillatoriophycideae</taxon>
        <taxon>Oscillatoriales</taxon>
        <taxon>Microcoleaceae</taxon>
        <taxon>Okeania</taxon>
    </lineage>
</organism>